<proteinExistence type="predicted"/>
<accession>A0A8R1EA09</accession>
<protein>
    <submittedName>
        <fullName evidence="2">Uncharacterized protein</fullName>
    </submittedName>
</protein>
<evidence type="ECO:0000313" key="2">
    <source>
        <dbReference type="EnsemblMetazoa" id="CJA28939.1"/>
    </source>
</evidence>
<feature type="region of interest" description="Disordered" evidence="1">
    <location>
        <begin position="1"/>
        <end position="35"/>
    </location>
</feature>
<organism evidence="2 3">
    <name type="scientific">Caenorhabditis japonica</name>
    <dbReference type="NCBI Taxonomy" id="281687"/>
    <lineage>
        <taxon>Eukaryota</taxon>
        <taxon>Metazoa</taxon>
        <taxon>Ecdysozoa</taxon>
        <taxon>Nematoda</taxon>
        <taxon>Chromadorea</taxon>
        <taxon>Rhabditida</taxon>
        <taxon>Rhabditina</taxon>
        <taxon>Rhabditomorpha</taxon>
        <taxon>Rhabditoidea</taxon>
        <taxon>Rhabditidae</taxon>
        <taxon>Peloderinae</taxon>
        <taxon>Caenorhabditis</taxon>
    </lineage>
</organism>
<feature type="compositionally biased region" description="Basic and acidic residues" evidence="1">
    <location>
        <begin position="16"/>
        <end position="31"/>
    </location>
</feature>
<reference evidence="2" key="2">
    <citation type="submission" date="2022-06" db="UniProtKB">
        <authorList>
            <consortium name="EnsemblMetazoa"/>
        </authorList>
    </citation>
    <scope>IDENTIFICATION</scope>
    <source>
        <strain evidence="2">DF5081</strain>
    </source>
</reference>
<keyword evidence="3" id="KW-1185">Reference proteome</keyword>
<dbReference type="AlphaFoldDB" id="A0A8R1EA09"/>
<dbReference type="EnsemblMetazoa" id="CJA28939.1">
    <property type="protein sequence ID" value="CJA28939.1"/>
    <property type="gene ID" value="WBGene00184513"/>
</dbReference>
<dbReference type="Proteomes" id="UP000005237">
    <property type="component" value="Unassembled WGS sequence"/>
</dbReference>
<reference evidence="3" key="1">
    <citation type="submission" date="2010-08" db="EMBL/GenBank/DDBJ databases">
        <authorList>
            <consortium name="Caenorhabditis japonica Sequencing Consortium"/>
            <person name="Wilson R.K."/>
        </authorList>
    </citation>
    <scope>NUCLEOTIDE SEQUENCE [LARGE SCALE GENOMIC DNA]</scope>
    <source>
        <strain evidence="3">DF5081</strain>
    </source>
</reference>
<evidence type="ECO:0000313" key="3">
    <source>
        <dbReference type="Proteomes" id="UP000005237"/>
    </source>
</evidence>
<evidence type="ECO:0000256" key="1">
    <source>
        <dbReference type="SAM" id="MobiDB-lite"/>
    </source>
</evidence>
<name>A0A8R1EA09_CAEJA</name>
<sequence length="422" mass="47090">MNDHISPNLVNAQPLRVKESPSHEESSKESFDTPPCTSCFSSTGTIIFCENNTGEVLTQESFDDTGLHFMFTKTTNIQHSPNYDYIGIGSVVLIYWSRSFERVVRGSHIIVQIEKMEVYQCSTFIKEQVFITFNSQSTAGVAIGVTERNMNVAFHPNCFSGIRYETLKALNESRTEFQLTCNYKYRENTNRMVEVILASVPFRIEISGSIEKVPFFVIKKCGDLLGCEGKATITKVVKNIFMEACFLESSEVVFFDSNSCHSNILLDNTGIQQLLDQAHQKTASSEDNTFLKHRASRRLGGQRSLTLFGVDWTGAVLPISGPGARPVPRQIRSLTKCCSSTSPRRDANATAAAADSADVVVNCMTLGHHRSWSTSNGRYAIITCLSVASSSALGFVIQQHHRRSAREDRQLLGEMLRRESYK</sequence>